<proteinExistence type="predicted"/>
<dbReference type="Proteomes" id="UP000824469">
    <property type="component" value="Unassembled WGS sequence"/>
</dbReference>
<dbReference type="EMBL" id="JAHRHJ020000003">
    <property type="protein sequence ID" value="KAH9321787.1"/>
    <property type="molecule type" value="Genomic_DNA"/>
</dbReference>
<reference evidence="1 2" key="1">
    <citation type="journal article" date="2021" name="Nat. Plants">
        <title>The Taxus genome provides insights into paclitaxel biosynthesis.</title>
        <authorList>
            <person name="Xiong X."/>
            <person name="Gou J."/>
            <person name="Liao Q."/>
            <person name="Li Y."/>
            <person name="Zhou Q."/>
            <person name="Bi G."/>
            <person name="Li C."/>
            <person name="Du R."/>
            <person name="Wang X."/>
            <person name="Sun T."/>
            <person name="Guo L."/>
            <person name="Liang H."/>
            <person name="Lu P."/>
            <person name="Wu Y."/>
            <person name="Zhang Z."/>
            <person name="Ro D.K."/>
            <person name="Shang Y."/>
            <person name="Huang S."/>
            <person name="Yan J."/>
        </authorList>
    </citation>
    <scope>NUCLEOTIDE SEQUENCE [LARGE SCALE GENOMIC DNA]</scope>
    <source>
        <strain evidence="1">Ta-2019</strain>
    </source>
</reference>
<dbReference type="Gene3D" id="2.40.70.10">
    <property type="entry name" value="Acid Proteases"/>
    <property type="match status" value="1"/>
</dbReference>
<evidence type="ECO:0000313" key="1">
    <source>
        <dbReference type="EMBL" id="KAH9321787.1"/>
    </source>
</evidence>
<protein>
    <submittedName>
        <fullName evidence="1">Uncharacterized protein</fullName>
    </submittedName>
</protein>
<dbReference type="InterPro" id="IPR021109">
    <property type="entry name" value="Peptidase_aspartic_dom_sf"/>
</dbReference>
<feature type="non-terminal residue" evidence="1">
    <location>
        <position position="112"/>
    </location>
</feature>
<keyword evidence="2" id="KW-1185">Reference proteome</keyword>
<dbReference type="AlphaFoldDB" id="A0AA38LI35"/>
<organism evidence="1 2">
    <name type="scientific">Taxus chinensis</name>
    <name type="common">Chinese yew</name>
    <name type="synonym">Taxus wallichiana var. chinensis</name>
    <dbReference type="NCBI Taxonomy" id="29808"/>
    <lineage>
        <taxon>Eukaryota</taxon>
        <taxon>Viridiplantae</taxon>
        <taxon>Streptophyta</taxon>
        <taxon>Embryophyta</taxon>
        <taxon>Tracheophyta</taxon>
        <taxon>Spermatophyta</taxon>
        <taxon>Pinopsida</taxon>
        <taxon>Pinidae</taxon>
        <taxon>Conifers II</taxon>
        <taxon>Cupressales</taxon>
        <taxon>Taxaceae</taxon>
        <taxon>Taxus</taxon>
    </lineage>
</organism>
<gene>
    <name evidence="1" type="ORF">KI387_016426</name>
</gene>
<evidence type="ECO:0000313" key="2">
    <source>
        <dbReference type="Proteomes" id="UP000824469"/>
    </source>
</evidence>
<comment type="caution">
    <text evidence="1">The sequence shown here is derived from an EMBL/GenBank/DDBJ whole genome shotgun (WGS) entry which is preliminary data.</text>
</comment>
<name>A0AA38LI35_TAXCH</name>
<sequence>MENKTKAMPIGVLKDVAITIQGTKFTGDFEVLALAEVDNFPALLGCPWCYKNNADLWFNKGYISFENKEERVIIPLADGNSTPYIEPLGEEVLDRIYVHSIRDPETIHPTEG</sequence>
<accession>A0AA38LI35</accession>